<reference evidence="1" key="1">
    <citation type="journal article" date="2020" name="Stud. Mycol.">
        <title>101 Dothideomycetes genomes: a test case for predicting lifestyles and emergence of pathogens.</title>
        <authorList>
            <person name="Haridas S."/>
            <person name="Albert R."/>
            <person name="Binder M."/>
            <person name="Bloem J."/>
            <person name="Labutti K."/>
            <person name="Salamov A."/>
            <person name="Andreopoulos B."/>
            <person name="Baker S."/>
            <person name="Barry K."/>
            <person name="Bills G."/>
            <person name="Bluhm B."/>
            <person name="Cannon C."/>
            <person name="Castanera R."/>
            <person name="Culley D."/>
            <person name="Daum C."/>
            <person name="Ezra D."/>
            <person name="Gonzalez J."/>
            <person name="Henrissat B."/>
            <person name="Kuo A."/>
            <person name="Liang C."/>
            <person name="Lipzen A."/>
            <person name="Lutzoni F."/>
            <person name="Magnuson J."/>
            <person name="Mondo S."/>
            <person name="Nolan M."/>
            <person name="Ohm R."/>
            <person name="Pangilinan J."/>
            <person name="Park H.-J."/>
            <person name="Ramirez L."/>
            <person name="Alfaro M."/>
            <person name="Sun H."/>
            <person name="Tritt A."/>
            <person name="Yoshinaga Y."/>
            <person name="Zwiers L.-H."/>
            <person name="Turgeon B."/>
            <person name="Goodwin S."/>
            <person name="Spatafora J."/>
            <person name="Crous P."/>
            <person name="Grigoriev I."/>
        </authorList>
    </citation>
    <scope>NUCLEOTIDE SEQUENCE</scope>
    <source>
        <strain evidence="1">CBS 107.79</strain>
    </source>
</reference>
<keyword evidence="2" id="KW-1185">Reference proteome</keyword>
<organism evidence="1 2">
    <name type="scientific">Bimuria novae-zelandiae CBS 107.79</name>
    <dbReference type="NCBI Taxonomy" id="1447943"/>
    <lineage>
        <taxon>Eukaryota</taxon>
        <taxon>Fungi</taxon>
        <taxon>Dikarya</taxon>
        <taxon>Ascomycota</taxon>
        <taxon>Pezizomycotina</taxon>
        <taxon>Dothideomycetes</taxon>
        <taxon>Pleosporomycetidae</taxon>
        <taxon>Pleosporales</taxon>
        <taxon>Massarineae</taxon>
        <taxon>Didymosphaeriaceae</taxon>
        <taxon>Bimuria</taxon>
    </lineage>
</organism>
<dbReference type="EMBL" id="ML976803">
    <property type="protein sequence ID" value="KAF1964144.1"/>
    <property type="molecule type" value="Genomic_DNA"/>
</dbReference>
<evidence type="ECO:0000313" key="1">
    <source>
        <dbReference type="EMBL" id="KAF1964144.1"/>
    </source>
</evidence>
<dbReference type="Proteomes" id="UP000800036">
    <property type="component" value="Unassembled WGS sequence"/>
</dbReference>
<name>A0A6A5UHM9_9PLEO</name>
<gene>
    <name evidence="1" type="ORF">BU23DRAFT_633261</name>
</gene>
<proteinExistence type="predicted"/>
<dbReference type="AlphaFoldDB" id="A0A6A5UHM9"/>
<evidence type="ECO:0000313" key="2">
    <source>
        <dbReference type="Proteomes" id="UP000800036"/>
    </source>
</evidence>
<sequence length="200" mass="23236">MVPPIIQQELIISNTLAKVLFGPRLYSVYLLYQPSIQDPYYSRLYSNRNNGNSVWPFYAPRNRDASWGKHGVSYVHNPVVHRGFDPGMASLATSGWPAPESLPYKEDGLPHWEYNMLWGIWRFEKARWANTVSHLGTFAWIEVAWEAPEAQQADLLVAKFYKWLSTHRQILPYYTNLYTKLKLANNALPTRVACYRRLVS</sequence>
<protein>
    <submittedName>
        <fullName evidence="1">Uncharacterized protein</fullName>
    </submittedName>
</protein>
<accession>A0A6A5UHM9</accession>